<comment type="caution">
    <text evidence="2">The sequence shown here is derived from an EMBL/GenBank/DDBJ whole genome shotgun (WGS) entry which is preliminary data.</text>
</comment>
<dbReference type="FunFam" id="2.30.180.10:FF:000032">
    <property type="entry name" value="Fasciclin domain-containing protein, putative"/>
    <property type="match status" value="1"/>
</dbReference>
<dbReference type="PANTHER" id="PTHR10900:SF77">
    <property type="entry name" value="FI19380P1"/>
    <property type="match status" value="1"/>
</dbReference>
<dbReference type="PROSITE" id="PS50213">
    <property type="entry name" value="FAS1"/>
    <property type="match status" value="1"/>
</dbReference>
<dbReference type="SMART" id="SM00554">
    <property type="entry name" value="FAS1"/>
    <property type="match status" value="1"/>
</dbReference>
<dbReference type="SUPFAM" id="SSF82153">
    <property type="entry name" value="FAS1 domain"/>
    <property type="match status" value="1"/>
</dbReference>
<proteinExistence type="predicted"/>
<dbReference type="AlphaFoldDB" id="A0A8T7H3V8"/>
<evidence type="ECO:0000259" key="1">
    <source>
        <dbReference type="PROSITE" id="PS50213"/>
    </source>
</evidence>
<accession>A0A8T7H3V8</accession>
<organism evidence="2 3">
    <name type="scientific">Methanoculleus bourgensis</name>
    <dbReference type="NCBI Taxonomy" id="83986"/>
    <lineage>
        <taxon>Archaea</taxon>
        <taxon>Methanobacteriati</taxon>
        <taxon>Methanobacteriota</taxon>
        <taxon>Stenosarchaea group</taxon>
        <taxon>Methanomicrobia</taxon>
        <taxon>Methanomicrobiales</taxon>
        <taxon>Methanomicrobiaceae</taxon>
        <taxon>Methanoculleus</taxon>
    </lineage>
</organism>
<reference evidence="2" key="1">
    <citation type="submission" date="2020-05" db="EMBL/GenBank/DDBJ databases">
        <title>The first insight into the ecology of ammonia-tolerant syntrophic propionate oxidizing bacteria.</title>
        <authorList>
            <person name="Singh A."/>
            <person name="Schnurer A."/>
            <person name="Westerholm M."/>
        </authorList>
    </citation>
    <scope>NUCLEOTIDE SEQUENCE</scope>
    <source>
        <strain evidence="2">MAG54</strain>
    </source>
</reference>
<dbReference type="InterPro" id="IPR036378">
    <property type="entry name" value="FAS1_dom_sf"/>
</dbReference>
<protein>
    <submittedName>
        <fullName evidence="2">Fasciclin domain-containing protein</fullName>
    </submittedName>
</protein>
<dbReference type="InterPro" id="IPR050904">
    <property type="entry name" value="Adhesion/Biosynth-related"/>
</dbReference>
<evidence type="ECO:0000313" key="2">
    <source>
        <dbReference type="EMBL" id="NQS79143.1"/>
    </source>
</evidence>
<gene>
    <name evidence="2" type="ORF">HQQ74_10700</name>
</gene>
<evidence type="ECO:0000313" key="3">
    <source>
        <dbReference type="Proteomes" id="UP000737555"/>
    </source>
</evidence>
<dbReference type="PANTHER" id="PTHR10900">
    <property type="entry name" value="PERIOSTIN-RELATED"/>
    <property type="match status" value="1"/>
</dbReference>
<dbReference type="Pfam" id="PF02469">
    <property type="entry name" value="Fasciclin"/>
    <property type="match status" value="1"/>
</dbReference>
<sequence length="151" mass="15839">MTEGAIPFEETPLYGNFTIFIDLLQTTGVYRILEEQGPYTVFAPTDDVAFASLPPDDLNALTTGNGTGTINRTAVALNHIVKGAYNVSDLQNETTLVTLAGNNLTVHATGGEVRVDNATIAIPDLVAKNGVIQAINRVLIPNDAGGAANLS</sequence>
<dbReference type="Proteomes" id="UP000737555">
    <property type="component" value="Unassembled WGS sequence"/>
</dbReference>
<name>A0A8T7H3V8_9EURY</name>
<dbReference type="EMBL" id="JABMJE010000224">
    <property type="protein sequence ID" value="NQS79143.1"/>
    <property type="molecule type" value="Genomic_DNA"/>
</dbReference>
<dbReference type="Gene3D" id="2.30.180.10">
    <property type="entry name" value="FAS1 domain"/>
    <property type="match status" value="1"/>
</dbReference>
<dbReference type="InterPro" id="IPR000782">
    <property type="entry name" value="FAS1_domain"/>
</dbReference>
<feature type="domain" description="FAS1" evidence="1">
    <location>
        <begin position="4"/>
        <end position="139"/>
    </location>
</feature>